<gene>
    <name evidence="1" type="ORF">RhiirA1_487250</name>
</gene>
<dbReference type="EMBL" id="LLXH01010885">
    <property type="protein sequence ID" value="PKC50142.1"/>
    <property type="molecule type" value="Genomic_DNA"/>
</dbReference>
<name>A0A2N0QGG4_9GLOM</name>
<reference evidence="1 2" key="2">
    <citation type="submission" date="2017-10" db="EMBL/GenBank/DDBJ databases">
        <title>Genome analyses suggest a sexual origin of heterokaryosis in a supposedly ancient asexual fungus.</title>
        <authorList>
            <person name="Corradi N."/>
            <person name="Sedzielewska K."/>
            <person name="Noel J."/>
            <person name="Charron P."/>
            <person name="Farinelli L."/>
            <person name="Marton T."/>
            <person name="Kruger M."/>
            <person name="Pelin A."/>
            <person name="Brachmann A."/>
            <person name="Corradi N."/>
        </authorList>
    </citation>
    <scope>NUCLEOTIDE SEQUENCE [LARGE SCALE GENOMIC DNA]</scope>
    <source>
        <strain evidence="1 2">A1</strain>
    </source>
</reference>
<dbReference type="AlphaFoldDB" id="A0A2N0QGG4"/>
<organism evidence="1 2">
    <name type="scientific">Rhizophagus irregularis</name>
    <dbReference type="NCBI Taxonomy" id="588596"/>
    <lineage>
        <taxon>Eukaryota</taxon>
        <taxon>Fungi</taxon>
        <taxon>Fungi incertae sedis</taxon>
        <taxon>Mucoromycota</taxon>
        <taxon>Glomeromycotina</taxon>
        <taxon>Glomeromycetes</taxon>
        <taxon>Glomerales</taxon>
        <taxon>Glomeraceae</taxon>
        <taxon>Rhizophagus</taxon>
    </lineage>
</organism>
<evidence type="ECO:0000313" key="1">
    <source>
        <dbReference type="EMBL" id="PKC50142.1"/>
    </source>
</evidence>
<evidence type="ECO:0000313" key="2">
    <source>
        <dbReference type="Proteomes" id="UP000232688"/>
    </source>
</evidence>
<dbReference type="VEuPathDB" id="FungiDB:RhiirA1_487250"/>
<comment type="caution">
    <text evidence="1">The sequence shown here is derived from an EMBL/GenBank/DDBJ whole genome shotgun (WGS) entry which is preliminary data.</text>
</comment>
<reference evidence="1 2" key="1">
    <citation type="submission" date="2017-10" db="EMBL/GenBank/DDBJ databases">
        <title>Extensive intraspecific genome diversity in a model arbuscular mycorrhizal fungus.</title>
        <authorList>
            <person name="Chen E.C.H."/>
            <person name="Morin E."/>
            <person name="Baudet D."/>
            <person name="Noel J."/>
            <person name="Ndikumana S."/>
            <person name="Charron P."/>
            <person name="St-Onge C."/>
            <person name="Giorgi J."/>
            <person name="Grigoriev I.V."/>
            <person name="Roux C."/>
            <person name="Martin F.M."/>
            <person name="Corradi N."/>
        </authorList>
    </citation>
    <scope>NUCLEOTIDE SEQUENCE [LARGE SCALE GENOMIC DNA]</scope>
    <source>
        <strain evidence="1 2">A1</strain>
    </source>
</reference>
<sequence length="64" mass="7287">MIHQQDYSFMDFKFKGILGEGRSGKMLLCEFRGNTITLERRLVEGSIVCSERNAEGSKDVQRSS</sequence>
<dbReference type="Proteomes" id="UP000232688">
    <property type="component" value="Unassembled WGS sequence"/>
</dbReference>
<accession>A0A2N0QGG4</accession>
<protein>
    <submittedName>
        <fullName evidence="1">Uncharacterized protein</fullName>
    </submittedName>
</protein>
<proteinExistence type="predicted"/>